<keyword evidence="6 16" id="KW-0812">Transmembrane</keyword>
<dbReference type="Pfam" id="PF00471">
    <property type="entry name" value="Ribosomal_L33"/>
    <property type="match status" value="1"/>
</dbReference>
<gene>
    <name evidence="17" type="ORF">GGH94_000356</name>
</gene>
<dbReference type="GO" id="GO:0045275">
    <property type="term" value="C:respiratory chain complex III"/>
    <property type="evidence" value="ECO:0007669"/>
    <property type="project" value="InterPro"/>
</dbReference>
<comment type="similarity">
    <text evidence="3">Belongs to the UQCR10/QCR9 family.</text>
</comment>
<keyword evidence="10 16" id="KW-1133">Transmembrane helix</keyword>
<dbReference type="InterPro" id="IPR036656">
    <property type="entry name" value="QCR9_sf"/>
</dbReference>
<comment type="similarity">
    <text evidence="2">Belongs to the bacterial ribosomal protein bL33 family.</text>
</comment>
<dbReference type="EMBL" id="JANBUY010000007">
    <property type="protein sequence ID" value="KAJ2868088.1"/>
    <property type="molecule type" value="Genomic_DNA"/>
</dbReference>
<dbReference type="GO" id="GO:0006122">
    <property type="term" value="P:mitochondrial electron transport, ubiquinol to cytochrome c"/>
    <property type="evidence" value="ECO:0007669"/>
    <property type="project" value="InterPro"/>
</dbReference>
<dbReference type="PANTHER" id="PTHR47037:SF1">
    <property type="entry name" value="LARGE RIBOSOMAL SUBUNIT PROTEIN BL33M"/>
    <property type="match status" value="1"/>
</dbReference>
<dbReference type="InterPro" id="IPR052008">
    <property type="entry name" value="Mitoribosomal_protein_bL33"/>
</dbReference>
<dbReference type="GO" id="GO:0005840">
    <property type="term" value="C:ribosome"/>
    <property type="evidence" value="ECO:0007669"/>
    <property type="project" value="UniProtKB-KW"/>
</dbReference>
<evidence type="ECO:0000256" key="7">
    <source>
        <dbReference type="ARBA" id="ARBA00022792"/>
    </source>
</evidence>
<dbReference type="GO" id="GO:1990904">
    <property type="term" value="C:ribonucleoprotein complex"/>
    <property type="evidence" value="ECO:0007669"/>
    <property type="project" value="UniProtKB-KW"/>
</dbReference>
<protein>
    <recommendedName>
        <fullName evidence="14">Large ribosomal subunit protein bL33m</fullName>
    </recommendedName>
    <alternativeName>
        <fullName evidence="15">Complex III subunit 9</fullName>
    </alternativeName>
</protein>
<evidence type="ECO:0000256" key="13">
    <source>
        <dbReference type="ARBA" id="ARBA00023274"/>
    </source>
</evidence>
<sequence>MVGGFTRAISSFTYRTFFKKESTYFTAIVATGVGFSIVFNTAFDKYWNNKTAGTKWEDIKDRYYALDVVAKKAKSRTIVVRLISAAGTGFTYVKQRPRTAAYRLTMMKFDPIVNKHVLFVENKIK</sequence>
<dbReference type="Proteomes" id="UP001140074">
    <property type="component" value="Unassembled WGS sequence"/>
</dbReference>
<evidence type="ECO:0000256" key="6">
    <source>
        <dbReference type="ARBA" id="ARBA00022692"/>
    </source>
</evidence>
<dbReference type="InterPro" id="IPR038584">
    <property type="entry name" value="Ribosomal_bL33_sf"/>
</dbReference>
<keyword evidence="8" id="KW-0689">Ribosomal protein</keyword>
<evidence type="ECO:0000256" key="3">
    <source>
        <dbReference type="ARBA" id="ARBA00007856"/>
    </source>
</evidence>
<evidence type="ECO:0000313" key="17">
    <source>
        <dbReference type="EMBL" id="KAJ2868088.1"/>
    </source>
</evidence>
<dbReference type="GO" id="GO:0003735">
    <property type="term" value="F:structural constituent of ribosome"/>
    <property type="evidence" value="ECO:0007669"/>
    <property type="project" value="InterPro"/>
</dbReference>
<dbReference type="Gene3D" id="1.20.5.260">
    <property type="entry name" value="Cytochrome b-c1 complex subunit 9"/>
    <property type="match status" value="1"/>
</dbReference>
<evidence type="ECO:0000256" key="8">
    <source>
        <dbReference type="ARBA" id="ARBA00022980"/>
    </source>
</evidence>
<evidence type="ECO:0000256" key="15">
    <source>
        <dbReference type="ARBA" id="ARBA00044247"/>
    </source>
</evidence>
<dbReference type="SUPFAM" id="SSF57829">
    <property type="entry name" value="Zn-binding ribosomal proteins"/>
    <property type="match status" value="1"/>
</dbReference>
<keyword evidence="9" id="KW-0249">Electron transport</keyword>
<evidence type="ECO:0000313" key="18">
    <source>
        <dbReference type="Proteomes" id="UP001140074"/>
    </source>
</evidence>
<keyword evidence="11" id="KW-0496">Mitochondrion</keyword>
<evidence type="ECO:0000256" key="2">
    <source>
        <dbReference type="ARBA" id="ARBA00007596"/>
    </source>
</evidence>
<dbReference type="Gene3D" id="2.20.28.120">
    <property type="entry name" value="Ribosomal protein L33"/>
    <property type="match status" value="1"/>
</dbReference>
<evidence type="ECO:0000256" key="14">
    <source>
        <dbReference type="ARBA" id="ARBA00035275"/>
    </source>
</evidence>
<dbReference type="NCBIfam" id="TIGR01023">
    <property type="entry name" value="rpmG_bact"/>
    <property type="match status" value="1"/>
</dbReference>
<dbReference type="InterPro" id="IPR011332">
    <property type="entry name" value="Ribosomal_zn-bd"/>
</dbReference>
<keyword evidence="5" id="KW-0679">Respiratory chain</keyword>
<keyword evidence="4" id="KW-0813">Transport</keyword>
<dbReference type="PANTHER" id="PTHR47037">
    <property type="entry name" value="39S RIBOSOMAL PROTEIN L33, MITOCHONDRIAL"/>
    <property type="match status" value="1"/>
</dbReference>
<reference evidence="17" key="1">
    <citation type="submission" date="2022-07" db="EMBL/GenBank/DDBJ databases">
        <title>Phylogenomic reconstructions and comparative analyses of Kickxellomycotina fungi.</title>
        <authorList>
            <person name="Reynolds N.K."/>
            <person name="Stajich J.E."/>
            <person name="Barry K."/>
            <person name="Grigoriev I.V."/>
            <person name="Crous P."/>
            <person name="Smith M.E."/>
        </authorList>
    </citation>
    <scope>NUCLEOTIDE SEQUENCE</scope>
    <source>
        <strain evidence="17">RSA 476</strain>
    </source>
</reference>
<dbReference type="SUPFAM" id="SSF81514">
    <property type="entry name" value="Subunit X (non-heme 7 kDa protein) of cytochrome bc1 complex (Ubiquinol-cytochrome c reductase)"/>
    <property type="match status" value="1"/>
</dbReference>
<evidence type="ECO:0000256" key="16">
    <source>
        <dbReference type="SAM" id="Phobius"/>
    </source>
</evidence>
<dbReference type="GO" id="GO:0005743">
    <property type="term" value="C:mitochondrial inner membrane"/>
    <property type="evidence" value="ECO:0007669"/>
    <property type="project" value="UniProtKB-SubCell"/>
</dbReference>
<keyword evidence="13" id="KW-0687">Ribonucleoprotein</keyword>
<dbReference type="Pfam" id="PF05365">
    <property type="entry name" value="UCR_UQCRX_QCR9"/>
    <property type="match status" value="1"/>
</dbReference>
<evidence type="ECO:0000256" key="5">
    <source>
        <dbReference type="ARBA" id="ARBA00022660"/>
    </source>
</evidence>
<feature type="transmembrane region" description="Helical" evidence="16">
    <location>
        <begin position="24"/>
        <end position="43"/>
    </location>
</feature>
<evidence type="ECO:0000256" key="1">
    <source>
        <dbReference type="ARBA" id="ARBA00004434"/>
    </source>
</evidence>
<dbReference type="GO" id="GO:0006412">
    <property type="term" value="P:translation"/>
    <property type="evidence" value="ECO:0007669"/>
    <property type="project" value="InterPro"/>
</dbReference>
<evidence type="ECO:0000256" key="9">
    <source>
        <dbReference type="ARBA" id="ARBA00022982"/>
    </source>
</evidence>
<dbReference type="InterPro" id="IPR008027">
    <property type="entry name" value="QCR9"/>
</dbReference>
<proteinExistence type="inferred from homology"/>
<dbReference type="AlphaFoldDB" id="A0A9W8IMR7"/>
<keyword evidence="12 16" id="KW-0472">Membrane</keyword>
<evidence type="ECO:0000256" key="10">
    <source>
        <dbReference type="ARBA" id="ARBA00022989"/>
    </source>
</evidence>
<comment type="subcellular location">
    <subcellularLocation>
        <location evidence="1">Mitochondrion inner membrane</location>
        <topology evidence="1">Single-pass membrane protein</topology>
    </subcellularLocation>
</comment>
<evidence type="ECO:0000256" key="11">
    <source>
        <dbReference type="ARBA" id="ARBA00023128"/>
    </source>
</evidence>
<name>A0A9W8IMR7_9FUNG</name>
<comment type="caution">
    <text evidence="17">The sequence shown here is derived from an EMBL/GenBank/DDBJ whole genome shotgun (WGS) entry which is preliminary data.</text>
</comment>
<accession>A0A9W8IMR7</accession>
<organism evidence="17 18">
    <name type="scientific">Coemansia aciculifera</name>
    <dbReference type="NCBI Taxonomy" id="417176"/>
    <lineage>
        <taxon>Eukaryota</taxon>
        <taxon>Fungi</taxon>
        <taxon>Fungi incertae sedis</taxon>
        <taxon>Zoopagomycota</taxon>
        <taxon>Kickxellomycotina</taxon>
        <taxon>Kickxellomycetes</taxon>
        <taxon>Kickxellales</taxon>
        <taxon>Kickxellaceae</taxon>
        <taxon>Coemansia</taxon>
    </lineage>
</organism>
<dbReference type="InterPro" id="IPR001705">
    <property type="entry name" value="Ribosomal_bL33"/>
</dbReference>
<evidence type="ECO:0000256" key="4">
    <source>
        <dbReference type="ARBA" id="ARBA00022448"/>
    </source>
</evidence>
<keyword evidence="7" id="KW-0999">Mitochondrion inner membrane</keyword>
<keyword evidence="18" id="KW-1185">Reference proteome</keyword>
<evidence type="ECO:0000256" key="12">
    <source>
        <dbReference type="ARBA" id="ARBA00023136"/>
    </source>
</evidence>